<dbReference type="PANTHER" id="PTHR33336:SF3">
    <property type="entry name" value="ABM DOMAIN-CONTAINING PROTEIN"/>
    <property type="match status" value="1"/>
</dbReference>
<dbReference type="SUPFAM" id="SSF54909">
    <property type="entry name" value="Dimeric alpha+beta barrel"/>
    <property type="match status" value="1"/>
</dbReference>
<feature type="domain" description="ABM" evidence="1">
    <location>
        <begin position="2"/>
        <end position="90"/>
    </location>
</feature>
<dbReference type="Gene3D" id="3.30.70.100">
    <property type="match status" value="1"/>
</dbReference>
<evidence type="ECO:0000259" key="1">
    <source>
        <dbReference type="PROSITE" id="PS51725"/>
    </source>
</evidence>
<dbReference type="PROSITE" id="PS51725">
    <property type="entry name" value="ABM"/>
    <property type="match status" value="1"/>
</dbReference>
<sequence length="100" mass="11252">MFALFVELNTKPDTHQRVDDLLRAMVATADAEPGVVVYAVNRPAERPDTFLLYELYRTRGDWEAHLQLPVIADALAQFETLLASPPNVTFCESAYLTAIR</sequence>
<gene>
    <name evidence="2" type="ORF">S03H2_10599</name>
</gene>
<organism evidence="2">
    <name type="scientific">marine sediment metagenome</name>
    <dbReference type="NCBI Taxonomy" id="412755"/>
    <lineage>
        <taxon>unclassified sequences</taxon>
        <taxon>metagenomes</taxon>
        <taxon>ecological metagenomes</taxon>
    </lineage>
</organism>
<dbReference type="GO" id="GO:0003824">
    <property type="term" value="F:catalytic activity"/>
    <property type="evidence" value="ECO:0007669"/>
    <property type="project" value="TreeGrafter"/>
</dbReference>
<protein>
    <recommendedName>
        <fullName evidence="1">ABM domain-containing protein</fullName>
    </recommendedName>
</protein>
<proteinExistence type="predicted"/>
<dbReference type="EMBL" id="BARU01005444">
    <property type="protein sequence ID" value="GAH36458.1"/>
    <property type="molecule type" value="Genomic_DNA"/>
</dbReference>
<dbReference type="InterPro" id="IPR050744">
    <property type="entry name" value="AI-2_Isomerase_LsrG"/>
</dbReference>
<accession>X1GU02</accession>
<comment type="caution">
    <text evidence="2">The sequence shown here is derived from an EMBL/GenBank/DDBJ whole genome shotgun (WGS) entry which is preliminary data.</text>
</comment>
<dbReference type="InterPro" id="IPR011008">
    <property type="entry name" value="Dimeric_a/b-barrel"/>
</dbReference>
<name>X1GU02_9ZZZZ</name>
<dbReference type="PANTHER" id="PTHR33336">
    <property type="entry name" value="QUINOL MONOOXYGENASE YGIN-RELATED"/>
    <property type="match status" value="1"/>
</dbReference>
<dbReference type="Pfam" id="PF03992">
    <property type="entry name" value="ABM"/>
    <property type="match status" value="1"/>
</dbReference>
<dbReference type="AlphaFoldDB" id="X1GU02"/>
<dbReference type="InterPro" id="IPR007138">
    <property type="entry name" value="ABM_dom"/>
</dbReference>
<reference evidence="2" key="1">
    <citation type="journal article" date="2014" name="Front. Microbiol.">
        <title>High frequency of phylogenetically diverse reductive dehalogenase-homologous genes in deep subseafloor sedimentary metagenomes.</title>
        <authorList>
            <person name="Kawai M."/>
            <person name="Futagami T."/>
            <person name="Toyoda A."/>
            <person name="Takaki Y."/>
            <person name="Nishi S."/>
            <person name="Hori S."/>
            <person name="Arai W."/>
            <person name="Tsubouchi T."/>
            <person name="Morono Y."/>
            <person name="Uchiyama I."/>
            <person name="Ito T."/>
            <person name="Fujiyama A."/>
            <person name="Inagaki F."/>
            <person name="Takami H."/>
        </authorList>
    </citation>
    <scope>NUCLEOTIDE SEQUENCE</scope>
    <source>
        <strain evidence="2">Expedition CK06-06</strain>
    </source>
</reference>
<evidence type="ECO:0000313" key="2">
    <source>
        <dbReference type="EMBL" id="GAH36458.1"/>
    </source>
</evidence>